<dbReference type="GO" id="GO:0051213">
    <property type="term" value="F:dioxygenase activity"/>
    <property type="evidence" value="ECO:0007669"/>
    <property type="project" value="UniProtKB-KW"/>
</dbReference>
<evidence type="ECO:0000313" key="8">
    <source>
        <dbReference type="Proteomes" id="UP000254889"/>
    </source>
</evidence>
<dbReference type="GO" id="GO:0051537">
    <property type="term" value="F:2 iron, 2 sulfur cluster binding"/>
    <property type="evidence" value="ECO:0007669"/>
    <property type="project" value="UniProtKB-KW"/>
</dbReference>
<keyword evidence="1" id="KW-0001">2Fe-2S</keyword>
<dbReference type="Gene3D" id="2.102.10.10">
    <property type="entry name" value="Rieske [2Fe-2S] iron-sulphur domain"/>
    <property type="match status" value="1"/>
</dbReference>
<dbReference type="PROSITE" id="PS51296">
    <property type="entry name" value="RIESKE"/>
    <property type="match status" value="1"/>
</dbReference>
<evidence type="ECO:0000313" key="7">
    <source>
        <dbReference type="EMBL" id="AXK81789.1"/>
    </source>
</evidence>
<dbReference type="InterPro" id="IPR017941">
    <property type="entry name" value="Rieske_2Fe-2S"/>
</dbReference>
<name>A0A345ZXZ2_9HYPH</name>
<keyword evidence="5" id="KW-0411">Iron-sulfur</keyword>
<keyword evidence="3" id="KW-0560">Oxidoreductase</keyword>
<dbReference type="RefSeq" id="WP_115692168.1">
    <property type="nucleotide sequence ID" value="NZ_CP031417.1"/>
</dbReference>
<dbReference type="KEGG" id="ptaw:DW352_15425"/>
<feature type="domain" description="Rieske" evidence="6">
    <location>
        <begin position="12"/>
        <end position="113"/>
    </location>
</feature>
<evidence type="ECO:0000256" key="2">
    <source>
        <dbReference type="ARBA" id="ARBA00022723"/>
    </source>
</evidence>
<dbReference type="Proteomes" id="UP000254889">
    <property type="component" value="Chromosome"/>
</dbReference>
<dbReference type="EMBL" id="CP031417">
    <property type="protein sequence ID" value="AXK81789.1"/>
    <property type="molecule type" value="Genomic_DNA"/>
</dbReference>
<evidence type="ECO:0000259" key="6">
    <source>
        <dbReference type="PROSITE" id="PS51296"/>
    </source>
</evidence>
<dbReference type="InterPro" id="IPR044043">
    <property type="entry name" value="VanA_C_cat"/>
</dbReference>
<keyword evidence="8" id="KW-1185">Reference proteome</keyword>
<dbReference type="Pfam" id="PF00355">
    <property type="entry name" value="Rieske"/>
    <property type="match status" value="1"/>
</dbReference>
<dbReference type="Pfam" id="PF19112">
    <property type="entry name" value="VanA_C"/>
    <property type="match status" value="1"/>
</dbReference>
<keyword evidence="2" id="KW-0479">Metal-binding</keyword>
<dbReference type="InterPro" id="IPR050584">
    <property type="entry name" value="Cholesterol_7-desaturase"/>
</dbReference>
<dbReference type="OrthoDB" id="9800776at2"/>
<dbReference type="AlphaFoldDB" id="A0A345ZXZ2"/>
<evidence type="ECO:0000256" key="3">
    <source>
        <dbReference type="ARBA" id="ARBA00023002"/>
    </source>
</evidence>
<dbReference type="GO" id="GO:0046872">
    <property type="term" value="F:metal ion binding"/>
    <property type="evidence" value="ECO:0007669"/>
    <property type="project" value="UniProtKB-KW"/>
</dbReference>
<keyword evidence="4" id="KW-0408">Iron</keyword>
<dbReference type="PANTHER" id="PTHR21266:SF60">
    <property type="entry name" value="3-KETOSTEROID-9-ALPHA-MONOOXYGENASE, OXYGENASE COMPONENT"/>
    <property type="match status" value="1"/>
</dbReference>
<dbReference type="SUPFAM" id="SSF50022">
    <property type="entry name" value="ISP domain"/>
    <property type="match status" value="1"/>
</dbReference>
<dbReference type="Gene3D" id="3.90.380.10">
    <property type="entry name" value="Naphthalene 1,2-dioxygenase Alpha Subunit, Chain A, domain 1"/>
    <property type="match status" value="1"/>
</dbReference>
<dbReference type="CDD" id="cd08878">
    <property type="entry name" value="RHO_alpha_C_DMO-like"/>
    <property type="match status" value="1"/>
</dbReference>
<protein>
    <submittedName>
        <fullName evidence="7">Aromatic ring-hydroxylating dioxygenase subunit alpha</fullName>
    </submittedName>
</protein>
<proteinExistence type="predicted"/>
<reference evidence="7 8" key="1">
    <citation type="submission" date="2018-07" db="EMBL/GenBank/DDBJ databases">
        <authorList>
            <person name="Quirk P.G."/>
            <person name="Krulwich T.A."/>
        </authorList>
    </citation>
    <scope>NUCLEOTIDE SEQUENCE [LARGE SCALE GENOMIC DNA]</scope>
    <source>
        <strain evidence="7 8">CC-BB4</strain>
    </source>
</reference>
<dbReference type="PANTHER" id="PTHR21266">
    <property type="entry name" value="IRON-SULFUR DOMAIN CONTAINING PROTEIN"/>
    <property type="match status" value="1"/>
</dbReference>
<sequence>MSETGQFVRNAWYVAAWSKEVGRALLPRTLLGQNLVLYRKQDGTPVALTDRCPHKLAPLSRGELIGDLVQCGYHGMQYDGAGRCVHVPGQPPIPPAARVQSYPLVEKYNLLWIWMGDVALADPARILDITHYGRPGWGLVDGQYLHIRTNYLNLTDNLVDPAHTSYVHKRTIGNAGGADVPVELEHNDTRVSAFRWVEDSEPVPIMRTFGNFTGNVDRWQYYHLLLPTNSYVDFGAISAGGPRDEAGKDSGFRSFTFSLLTPETAASTHYFWLHLRNYAIGAAEVDADIARLYQLTFEEDRDILEAIQIEQDKTGVIEFVRLAIDRAPQRARMLIQRMIDSEHPAPKVSAG</sequence>
<organism evidence="7 8">
    <name type="scientific">Pseudolabrys taiwanensis</name>
    <dbReference type="NCBI Taxonomy" id="331696"/>
    <lineage>
        <taxon>Bacteria</taxon>
        <taxon>Pseudomonadati</taxon>
        <taxon>Pseudomonadota</taxon>
        <taxon>Alphaproteobacteria</taxon>
        <taxon>Hyphomicrobiales</taxon>
        <taxon>Xanthobacteraceae</taxon>
        <taxon>Pseudolabrys</taxon>
    </lineage>
</organism>
<evidence type="ECO:0000256" key="1">
    <source>
        <dbReference type="ARBA" id="ARBA00022714"/>
    </source>
</evidence>
<keyword evidence="7" id="KW-0223">Dioxygenase</keyword>
<evidence type="ECO:0000256" key="5">
    <source>
        <dbReference type="ARBA" id="ARBA00023014"/>
    </source>
</evidence>
<gene>
    <name evidence="7" type="ORF">DW352_15425</name>
</gene>
<dbReference type="InterPro" id="IPR036922">
    <property type="entry name" value="Rieske_2Fe-2S_sf"/>
</dbReference>
<dbReference type="SUPFAM" id="SSF55961">
    <property type="entry name" value="Bet v1-like"/>
    <property type="match status" value="1"/>
</dbReference>
<accession>A0A345ZXZ2</accession>
<evidence type="ECO:0000256" key="4">
    <source>
        <dbReference type="ARBA" id="ARBA00023004"/>
    </source>
</evidence>